<feature type="compositionally biased region" description="Basic residues" evidence="1">
    <location>
        <begin position="39"/>
        <end position="48"/>
    </location>
</feature>
<sequence>MRRMARRRQGSRDGVEELWSGDLRISDTRGARGTWRRSTQSKRQRRRWCYGEDESSDRGGNNYERDGLPKIQKVGEDEKEYHGPCYRAQGVRSATSRGQE</sequence>
<feature type="region of interest" description="Disordered" evidence="1">
    <location>
        <begin position="1"/>
        <end position="100"/>
    </location>
</feature>
<reference evidence="2 3" key="1">
    <citation type="journal article" date="2020" name="Nat. Food">
        <title>A phased Vanilla planifolia genome enables genetic improvement of flavour and production.</title>
        <authorList>
            <person name="Hasing T."/>
            <person name="Tang H."/>
            <person name="Brym M."/>
            <person name="Khazi F."/>
            <person name="Huang T."/>
            <person name="Chambers A.H."/>
        </authorList>
    </citation>
    <scope>NUCLEOTIDE SEQUENCE [LARGE SCALE GENOMIC DNA]</scope>
    <source>
        <tissue evidence="2">Leaf</tissue>
    </source>
</reference>
<dbReference type="AlphaFoldDB" id="A0A835R6M1"/>
<comment type="caution">
    <text evidence="2">The sequence shown here is derived from an EMBL/GenBank/DDBJ whole genome shotgun (WGS) entry which is preliminary data.</text>
</comment>
<feature type="compositionally biased region" description="Basic and acidic residues" evidence="1">
    <location>
        <begin position="63"/>
        <end position="82"/>
    </location>
</feature>
<evidence type="ECO:0000313" key="3">
    <source>
        <dbReference type="Proteomes" id="UP000639772"/>
    </source>
</evidence>
<gene>
    <name evidence="2" type="ORF">HPP92_011745</name>
</gene>
<evidence type="ECO:0000313" key="2">
    <source>
        <dbReference type="EMBL" id="KAG0483661.1"/>
    </source>
</evidence>
<evidence type="ECO:0000256" key="1">
    <source>
        <dbReference type="SAM" id="MobiDB-lite"/>
    </source>
</evidence>
<name>A0A835R6M1_VANPL</name>
<accession>A0A835R6M1</accession>
<organism evidence="2 3">
    <name type="scientific">Vanilla planifolia</name>
    <name type="common">Vanilla</name>
    <dbReference type="NCBI Taxonomy" id="51239"/>
    <lineage>
        <taxon>Eukaryota</taxon>
        <taxon>Viridiplantae</taxon>
        <taxon>Streptophyta</taxon>
        <taxon>Embryophyta</taxon>
        <taxon>Tracheophyta</taxon>
        <taxon>Spermatophyta</taxon>
        <taxon>Magnoliopsida</taxon>
        <taxon>Liliopsida</taxon>
        <taxon>Asparagales</taxon>
        <taxon>Orchidaceae</taxon>
        <taxon>Vanilloideae</taxon>
        <taxon>Vanilleae</taxon>
        <taxon>Vanilla</taxon>
    </lineage>
</organism>
<proteinExistence type="predicted"/>
<dbReference type="EMBL" id="JADCNM010000005">
    <property type="protein sequence ID" value="KAG0483661.1"/>
    <property type="molecule type" value="Genomic_DNA"/>
</dbReference>
<protein>
    <submittedName>
        <fullName evidence="2">Uncharacterized protein</fullName>
    </submittedName>
</protein>
<dbReference type="Proteomes" id="UP000639772">
    <property type="component" value="Unassembled WGS sequence"/>
</dbReference>